<reference evidence="1 2" key="1">
    <citation type="submission" date="2017-02" db="EMBL/GenBank/DDBJ databases">
        <authorList>
            <person name="Peterson S.W."/>
        </authorList>
    </citation>
    <scope>NUCLEOTIDE SEQUENCE [LARGE SCALE GENOMIC DNA]</scope>
    <source>
        <strain evidence="1 2">DSM 22899</strain>
    </source>
</reference>
<sequence>METLKFMTDIDSPKEFSRIKSMLDRFSEIKEWELDFDSIYNLLVVKAINLKSSVIADALSALGYNATLLYEE</sequence>
<dbReference type="AlphaFoldDB" id="A0A1T5BHP5"/>
<proteinExistence type="predicted"/>
<dbReference type="Proteomes" id="UP000190541">
    <property type="component" value="Unassembled WGS sequence"/>
</dbReference>
<dbReference type="OrthoDB" id="677920at2"/>
<dbReference type="RefSeq" id="WP_079716152.1">
    <property type="nucleotide sequence ID" value="NZ_FUYS01000003.1"/>
</dbReference>
<evidence type="ECO:0000313" key="2">
    <source>
        <dbReference type="Proteomes" id="UP000190541"/>
    </source>
</evidence>
<accession>A0A1T5BHP5</accession>
<dbReference type="STRING" id="623280.SAMN05660226_01461"/>
<protein>
    <recommendedName>
        <fullName evidence="3">HMA domain-containing protein</fullName>
    </recommendedName>
</protein>
<keyword evidence="2" id="KW-1185">Reference proteome</keyword>
<evidence type="ECO:0008006" key="3">
    <source>
        <dbReference type="Google" id="ProtNLM"/>
    </source>
</evidence>
<name>A0A1T5BHP5_9SPHI</name>
<dbReference type="EMBL" id="FUYS01000003">
    <property type="protein sequence ID" value="SKB46343.1"/>
    <property type="molecule type" value="Genomic_DNA"/>
</dbReference>
<organism evidence="1 2">
    <name type="scientific">Parapedobacter luteus</name>
    <dbReference type="NCBI Taxonomy" id="623280"/>
    <lineage>
        <taxon>Bacteria</taxon>
        <taxon>Pseudomonadati</taxon>
        <taxon>Bacteroidota</taxon>
        <taxon>Sphingobacteriia</taxon>
        <taxon>Sphingobacteriales</taxon>
        <taxon>Sphingobacteriaceae</taxon>
        <taxon>Parapedobacter</taxon>
    </lineage>
</organism>
<evidence type="ECO:0000313" key="1">
    <source>
        <dbReference type="EMBL" id="SKB46343.1"/>
    </source>
</evidence>
<gene>
    <name evidence="1" type="ORF">SAMN05660226_01461</name>
</gene>